<dbReference type="EMBL" id="JBBMQO010000007">
    <property type="protein sequence ID" value="MEM5502420.1"/>
    <property type="molecule type" value="Genomic_DNA"/>
</dbReference>
<reference evidence="2 3" key="1">
    <citation type="submission" date="2024-03" db="EMBL/GenBank/DDBJ databases">
        <title>Community enrichment and isolation of bacterial strains for fucoidan degradation.</title>
        <authorList>
            <person name="Sichert A."/>
        </authorList>
    </citation>
    <scope>NUCLEOTIDE SEQUENCE [LARGE SCALE GENOMIC DNA]</scope>
    <source>
        <strain evidence="2 3">AS62</strain>
    </source>
</reference>
<name>A0ABU9T8G7_9HYPH</name>
<dbReference type="InterPro" id="IPR029068">
    <property type="entry name" value="Glyas_Bleomycin-R_OHBP_Dase"/>
</dbReference>
<dbReference type="Pfam" id="PF00903">
    <property type="entry name" value="Glyoxalase"/>
    <property type="match status" value="1"/>
</dbReference>
<dbReference type="RefSeq" id="WP_342848744.1">
    <property type="nucleotide sequence ID" value="NZ_JBBMQO010000007.1"/>
</dbReference>
<keyword evidence="3" id="KW-1185">Reference proteome</keyword>
<organism evidence="2 3">
    <name type="scientific">Ahrensia kielensis</name>
    <dbReference type="NCBI Taxonomy" id="76980"/>
    <lineage>
        <taxon>Bacteria</taxon>
        <taxon>Pseudomonadati</taxon>
        <taxon>Pseudomonadota</taxon>
        <taxon>Alphaproteobacteria</taxon>
        <taxon>Hyphomicrobiales</taxon>
        <taxon>Ahrensiaceae</taxon>
        <taxon>Ahrensia</taxon>
    </lineage>
</organism>
<dbReference type="PROSITE" id="PS51819">
    <property type="entry name" value="VOC"/>
    <property type="match status" value="1"/>
</dbReference>
<sequence>MGSFISAVTLTVPDYDQAIDFYVGVLGFDLLEDTKLSDTKRWVKIAPKGAQTALVIAQAEGPSQIAAVGNQNGGRVSFFLQTDDFISRYEAMRNAGVTFTEEPRRESYGHVVVFSDPFGNLWDLIQPI</sequence>
<evidence type="ECO:0000259" key="1">
    <source>
        <dbReference type="PROSITE" id="PS51819"/>
    </source>
</evidence>
<dbReference type="Gene3D" id="3.10.180.10">
    <property type="entry name" value="2,3-Dihydroxybiphenyl 1,2-Dioxygenase, domain 1"/>
    <property type="match status" value="1"/>
</dbReference>
<feature type="domain" description="VOC" evidence="1">
    <location>
        <begin position="4"/>
        <end position="127"/>
    </location>
</feature>
<dbReference type="PANTHER" id="PTHR36437">
    <property type="entry name" value="GLYOXALASE/BLEOMYCIN RESISTANCE PROTEIN/DIOXYGENASE"/>
    <property type="match status" value="1"/>
</dbReference>
<evidence type="ECO:0000313" key="3">
    <source>
        <dbReference type="Proteomes" id="UP001477870"/>
    </source>
</evidence>
<dbReference type="InterPro" id="IPR004360">
    <property type="entry name" value="Glyas_Fos-R_dOase_dom"/>
</dbReference>
<comment type="caution">
    <text evidence="2">The sequence shown here is derived from an EMBL/GenBank/DDBJ whole genome shotgun (WGS) entry which is preliminary data.</text>
</comment>
<dbReference type="CDD" id="cd07263">
    <property type="entry name" value="VOC_like"/>
    <property type="match status" value="1"/>
</dbReference>
<accession>A0ABU9T8G7</accession>
<dbReference type="SUPFAM" id="SSF54593">
    <property type="entry name" value="Glyoxalase/Bleomycin resistance protein/Dihydroxybiphenyl dioxygenase"/>
    <property type="match status" value="1"/>
</dbReference>
<protein>
    <submittedName>
        <fullName evidence="2">VOC family protein</fullName>
    </submittedName>
</protein>
<dbReference type="InterPro" id="IPR037523">
    <property type="entry name" value="VOC_core"/>
</dbReference>
<gene>
    <name evidence="2" type="ORF">WNY59_12570</name>
</gene>
<proteinExistence type="predicted"/>
<dbReference type="Proteomes" id="UP001477870">
    <property type="component" value="Unassembled WGS sequence"/>
</dbReference>
<dbReference type="PANTHER" id="PTHR36437:SF2">
    <property type="entry name" value="GLYOXALASE_BLEOMYCIN RESISTANCE PROTEIN_DIOXYGENASE"/>
    <property type="match status" value="1"/>
</dbReference>
<evidence type="ECO:0000313" key="2">
    <source>
        <dbReference type="EMBL" id="MEM5502420.1"/>
    </source>
</evidence>